<evidence type="ECO:0000259" key="2">
    <source>
        <dbReference type="Pfam" id="PF01757"/>
    </source>
</evidence>
<feature type="transmembrane region" description="Helical" evidence="1">
    <location>
        <begin position="113"/>
        <end position="135"/>
    </location>
</feature>
<proteinExistence type="predicted"/>
<gene>
    <name evidence="3" type="ORF">DT603_03555</name>
</gene>
<evidence type="ECO:0000256" key="1">
    <source>
        <dbReference type="SAM" id="Phobius"/>
    </source>
</evidence>
<comment type="caution">
    <text evidence="3">The sequence shown here is derived from an EMBL/GenBank/DDBJ whole genome shotgun (WGS) entry which is preliminary data.</text>
</comment>
<keyword evidence="4" id="KW-1185">Reference proteome</keyword>
<dbReference type="GO" id="GO:0016746">
    <property type="term" value="F:acyltransferase activity"/>
    <property type="evidence" value="ECO:0007669"/>
    <property type="project" value="UniProtKB-KW"/>
</dbReference>
<feature type="transmembrane region" description="Helical" evidence="1">
    <location>
        <begin position="286"/>
        <end position="305"/>
    </location>
</feature>
<feature type="transmembrane region" description="Helical" evidence="1">
    <location>
        <begin position="166"/>
        <end position="183"/>
    </location>
</feature>
<reference evidence="3 4" key="1">
    <citation type="submission" date="2018-07" db="EMBL/GenBank/DDBJ databases">
        <title>Whole genome Sequencing of Pseudoxanthomonas gei KCTC 32298 (T).</title>
        <authorList>
            <person name="Kumar S."/>
            <person name="Bansal K."/>
            <person name="Kaur A."/>
            <person name="Patil P."/>
            <person name="Sharma S."/>
            <person name="Patil P.B."/>
        </authorList>
    </citation>
    <scope>NUCLEOTIDE SEQUENCE [LARGE SCALE GENOMIC DNA]</scope>
    <source>
        <strain evidence="3 4">KCTC 32298</strain>
    </source>
</reference>
<keyword evidence="1" id="KW-0472">Membrane</keyword>
<dbReference type="PANTHER" id="PTHR23028">
    <property type="entry name" value="ACETYLTRANSFERASE"/>
    <property type="match status" value="1"/>
</dbReference>
<name>A0ABX0AFB6_9GAMM</name>
<organism evidence="3 4">
    <name type="scientific">Pseudoxanthomonas gei</name>
    <dbReference type="NCBI Taxonomy" id="1383030"/>
    <lineage>
        <taxon>Bacteria</taxon>
        <taxon>Pseudomonadati</taxon>
        <taxon>Pseudomonadota</taxon>
        <taxon>Gammaproteobacteria</taxon>
        <taxon>Lysobacterales</taxon>
        <taxon>Lysobacteraceae</taxon>
        <taxon>Pseudoxanthomonas</taxon>
    </lineage>
</organism>
<dbReference type="PANTHER" id="PTHR23028:SF53">
    <property type="entry name" value="ACYL_TRANSF_3 DOMAIN-CONTAINING PROTEIN"/>
    <property type="match status" value="1"/>
</dbReference>
<dbReference type="Pfam" id="PF01757">
    <property type="entry name" value="Acyl_transf_3"/>
    <property type="match status" value="1"/>
</dbReference>
<feature type="transmembrane region" description="Helical" evidence="1">
    <location>
        <begin position="142"/>
        <end position="160"/>
    </location>
</feature>
<dbReference type="RefSeq" id="WP_162348483.1">
    <property type="nucleotide sequence ID" value="NZ_QOVG01000002.1"/>
</dbReference>
<feature type="domain" description="Acyltransferase 3" evidence="2">
    <location>
        <begin position="5"/>
        <end position="300"/>
    </location>
</feature>
<keyword evidence="3" id="KW-0808">Transferase</keyword>
<keyword evidence="3" id="KW-0012">Acyltransferase</keyword>
<dbReference type="EMBL" id="QOVG01000002">
    <property type="protein sequence ID" value="NDK37914.1"/>
    <property type="molecule type" value="Genomic_DNA"/>
</dbReference>
<evidence type="ECO:0000313" key="4">
    <source>
        <dbReference type="Proteomes" id="UP001429354"/>
    </source>
</evidence>
<feature type="transmembrane region" description="Helical" evidence="1">
    <location>
        <begin position="252"/>
        <end position="271"/>
    </location>
</feature>
<feature type="transmembrane region" description="Helical" evidence="1">
    <location>
        <begin position="219"/>
        <end position="240"/>
    </location>
</feature>
<evidence type="ECO:0000313" key="3">
    <source>
        <dbReference type="EMBL" id="NDK37914.1"/>
    </source>
</evidence>
<feature type="transmembrane region" description="Helical" evidence="1">
    <location>
        <begin position="71"/>
        <end position="93"/>
    </location>
</feature>
<dbReference type="InterPro" id="IPR050879">
    <property type="entry name" value="Acyltransferase_3"/>
</dbReference>
<keyword evidence="1" id="KW-0812">Transmembrane</keyword>
<accession>A0ABX0AFB6</accession>
<dbReference type="Proteomes" id="UP001429354">
    <property type="component" value="Unassembled WGS sequence"/>
</dbReference>
<sequence>MLGSLRFLLALLVAFSHMGLTPDFHFGSMAVMGFYLIAGYVMTYSFKANFEGRLANIGSFYIDRAFRIYPLYLLSLLMIYLLVRATGYGVLYLDGKSMFVNLTMFGLNVHPTIMNPATWSLGTEVQFYLLLPFLVRFKWLKYALLPLSYAVFVAASLGHLDAVLWGYKYLPGTLFFFIVGSILHDVSGKPAERRVLGAIVGVACMHLALLSFSNKDIDAPYSFEALTGLALGSIALVVLGRAKPPQRDLDNLLGSLSYPVFLSHVCVLYFFDHLRAMGVTDFTPRGMVALQLLATLVLALPLKFADDYFQHLRKRVQGRHRSEPEAGGLLPPVAQTP</sequence>
<protein>
    <submittedName>
        <fullName evidence="3">Acyltransferase</fullName>
    </submittedName>
</protein>
<dbReference type="InterPro" id="IPR002656">
    <property type="entry name" value="Acyl_transf_3_dom"/>
</dbReference>
<keyword evidence="1" id="KW-1133">Transmembrane helix</keyword>
<feature type="transmembrane region" description="Helical" evidence="1">
    <location>
        <begin position="29"/>
        <end position="50"/>
    </location>
</feature>
<feature type="transmembrane region" description="Helical" evidence="1">
    <location>
        <begin position="195"/>
        <end position="213"/>
    </location>
</feature>